<organism evidence="1 2">
    <name type="scientific">Coleophoma crateriformis</name>
    <dbReference type="NCBI Taxonomy" id="565419"/>
    <lineage>
        <taxon>Eukaryota</taxon>
        <taxon>Fungi</taxon>
        <taxon>Dikarya</taxon>
        <taxon>Ascomycota</taxon>
        <taxon>Pezizomycotina</taxon>
        <taxon>Leotiomycetes</taxon>
        <taxon>Helotiales</taxon>
        <taxon>Dermateaceae</taxon>
        <taxon>Coleophoma</taxon>
    </lineage>
</organism>
<dbReference type="OrthoDB" id="10398762at2759"/>
<dbReference type="AlphaFoldDB" id="A0A3D8QBG0"/>
<comment type="caution">
    <text evidence="1">The sequence shown here is derived from an EMBL/GenBank/DDBJ whole genome shotgun (WGS) entry which is preliminary data.</text>
</comment>
<accession>A0A3D8QBG0</accession>
<name>A0A3D8QBG0_9HELO</name>
<gene>
    <name evidence="1" type="ORF">BP5796_12107</name>
</gene>
<protein>
    <submittedName>
        <fullName evidence="1">Uncharacterized protein</fullName>
    </submittedName>
</protein>
<evidence type="ECO:0000313" key="1">
    <source>
        <dbReference type="EMBL" id="RDW59183.1"/>
    </source>
</evidence>
<dbReference type="Proteomes" id="UP000256328">
    <property type="component" value="Unassembled WGS sequence"/>
</dbReference>
<sequence>MAEFTPDFEDTLKGSLNNEELSFILPSTQDSLSGQLLLRTSVALQGFSTECYEQEPMPSTPTWPTIASNCGSLQEQSHMGHGSPNLADPALWVFNPLQISSLHQVNSSNTELYGLRTWETMTTNCQELHYSPPQFITNGCQFDSPLASSLDALYDTSNEGQNHIPTPYRQNSVFALHSIPGSEVDTPGSSSFDSFFDIGDECDYEVPTSYELPSYFTPRHQVNAPFFFAVDEYFDLKPQSGCRTTAQTTITEESSIAVSQPKTFLTTSGVSGSETVTQPPWIPEDIETMGYQDDERALSKNPRTFSEQSLSSAMSETIWEYQGTKQKDMTTA</sequence>
<reference evidence="1 2" key="1">
    <citation type="journal article" date="2018" name="IMA Fungus">
        <title>IMA Genome-F 9: Draft genome sequence of Annulohypoxylon stygium, Aspergillus mulundensis, Berkeleyomyces basicola (syn. Thielaviopsis basicola), Ceratocystis smalleyi, two Cercospora beticola strains, Coleophoma cylindrospora, Fusarium fracticaudum, Phialophora cf. hyalina, and Morchella septimelata.</title>
        <authorList>
            <person name="Wingfield B.D."/>
            <person name="Bills G.F."/>
            <person name="Dong Y."/>
            <person name="Huang W."/>
            <person name="Nel W.J."/>
            <person name="Swalarsk-Parry B.S."/>
            <person name="Vaghefi N."/>
            <person name="Wilken P.M."/>
            <person name="An Z."/>
            <person name="de Beer Z.W."/>
            <person name="De Vos L."/>
            <person name="Chen L."/>
            <person name="Duong T.A."/>
            <person name="Gao Y."/>
            <person name="Hammerbacher A."/>
            <person name="Kikkert J.R."/>
            <person name="Li Y."/>
            <person name="Li H."/>
            <person name="Li K."/>
            <person name="Li Q."/>
            <person name="Liu X."/>
            <person name="Ma X."/>
            <person name="Naidoo K."/>
            <person name="Pethybridge S.J."/>
            <person name="Sun J."/>
            <person name="Steenkamp E.T."/>
            <person name="van der Nest M.A."/>
            <person name="van Wyk S."/>
            <person name="Wingfield M.J."/>
            <person name="Xiong C."/>
            <person name="Yue Q."/>
            <person name="Zhang X."/>
        </authorList>
    </citation>
    <scope>NUCLEOTIDE SEQUENCE [LARGE SCALE GENOMIC DNA]</scope>
    <source>
        <strain evidence="1 2">BP5796</strain>
    </source>
</reference>
<dbReference type="EMBL" id="PDLN01000020">
    <property type="protein sequence ID" value="RDW59183.1"/>
    <property type="molecule type" value="Genomic_DNA"/>
</dbReference>
<evidence type="ECO:0000313" key="2">
    <source>
        <dbReference type="Proteomes" id="UP000256328"/>
    </source>
</evidence>
<proteinExistence type="predicted"/>
<keyword evidence="2" id="KW-1185">Reference proteome</keyword>